<organism evidence="2 3">
    <name type="scientific">Plasmopara halstedii</name>
    <name type="common">Downy mildew of sunflower</name>
    <dbReference type="NCBI Taxonomy" id="4781"/>
    <lineage>
        <taxon>Eukaryota</taxon>
        <taxon>Sar</taxon>
        <taxon>Stramenopiles</taxon>
        <taxon>Oomycota</taxon>
        <taxon>Peronosporomycetes</taxon>
        <taxon>Peronosporales</taxon>
        <taxon>Peronosporaceae</taxon>
        <taxon>Plasmopara</taxon>
    </lineage>
</organism>
<sequence>MRKFILLLVIIVNGVLSTPFFIDELESEPRVFAQRGSNTNRMLQAGEHVHALDEERRLVVGFKAEALGHLKAKVKLPISRIKN</sequence>
<keyword evidence="3" id="KW-1185">Reference proteome</keyword>
<accession>A0A0N7L6N6</accession>
<evidence type="ECO:0000313" key="2">
    <source>
        <dbReference type="EMBL" id="CEG44779.1"/>
    </source>
</evidence>
<dbReference type="RefSeq" id="XP_036263313.1">
    <property type="nucleotide sequence ID" value="XM_036407626.1"/>
</dbReference>
<dbReference type="GeneID" id="59053125"/>
<feature type="chain" id="PRO_5006015098" evidence="1">
    <location>
        <begin position="18"/>
        <end position="83"/>
    </location>
</feature>
<evidence type="ECO:0000256" key="1">
    <source>
        <dbReference type="SAM" id="SignalP"/>
    </source>
</evidence>
<dbReference type="AlphaFoldDB" id="A0A0N7L6N6"/>
<proteinExistence type="predicted"/>
<evidence type="ECO:0000313" key="3">
    <source>
        <dbReference type="Proteomes" id="UP000054928"/>
    </source>
</evidence>
<name>A0A0N7L6N6_PLAHL</name>
<dbReference type="EMBL" id="CCYD01001336">
    <property type="protein sequence ID" value="CEG44779.1"/>
    <property type="molecule type" value="Genomic_DNA"/>
</dbReference>
<feature type="signal peptide" evidence="1">
    <location>
        <begin position="1"/>
        <end position="17"/>
    </location>
</feature>
<dbReference type="Proteomes" id="UP000054928">
    <property type="component" value="Unassembled WGS sequence"/>
</dbReference>
<keyword evidence="1" id="KW-0732">Signal</keyword>
<reference evidence="3" key="1">
    <citation type="submission" date="2014-09" db="EMBL/GenBank/DDBJ databases">
        <authorList>
            <person name="Sharma Rahul"/>
            <person name="Thines Marco"/>
        </authorList>
    </citation>
    <scope>NUCLEOTIDE SEQUENCE [LARGE SCALE GENOMIC DNA]</scope>
</reference>
<protein>
    <submittedName>
        <fullName evidence="2">RxLR-like protein</fullName>
    </submittedName>
</protein>